<reference evidence="1" key="1">
    <citation type="journal article" date="2021" name="Open Biol.">
        <title>Shared evolutionary footprints suggest mitochondrial oxidative damage underlies multiple complex I losses in fungi.</title>
        <authorList>
            <person name="Schikora-Tamarit M.A."/>
            <person name="Marcet-Houben M."/>
            <person name="Nosek J."/>
            <person name="Gabaldon T."/>
        </authorList>
    </citation>
    <scope>NUCLEOTIDE SEQUENCE</scope>
    <source>
        <strain evidence="1">CBS6075</strain>
    </source>
</reference>
<proteinExistence type="predicted"/>
<sequence>MLTFLKSNAASISSITYNGVGLYRWRANTSANEESVFSPPERLLMFFHDFFGGITENRIPSENGSKESTSSSSAFPPMVIIWYICFNVSEIWLKPAMNSSSLCFLRFSHASFNSSRFTTDSFKSAFRSVNSLNRLAYSCKVSRSTVMESTSFSSSSISASRVSGLTFSSSSGVYS</sequence>
<reference evidence="1" key="2">
    <citation type="submission" date="2021-01" db="EMBL/GenBank/DDBJ databases">
        <authorList>
            <person name="Schikora-Tamarit M.A."/>
        </authorList>
    </citation>
    <scope>NUCLEOTIDE SEQUENCE</scope>
    <source>
        <strain evidence="1">CBS6075</strain>
    </source>
</reference>
<dbReference type="GeneID" id="70233555"/>
<evidence type="ECO:0000313" key="2">
    <source>
        <dbReference type="Proteomes" id="UP000769157"/>
    </source>
</evidence>
<keyword evidence="2" id="KW-1185">Reference proteome</keyword>
<dbReference type="Proteomes" id="UP000769157">
    <property type="component" value="Unassembled WGS sequence"/>
</dbReference>
<evidence type="ECO:0000313" key="1">
    <source>
        <dbReference type="EMBL" id="KAH3669466.1"/>
    </source>
</evidence>
<name>A0A9P8T833_9ASCO</name>
<dbReference type="OrthoDB" id="10439656at2759"/>
<dbReference type="AlphaFoldDB" id="A0A9P8T833"/>
<dbReference type="EMBL" id="JAEUBE010000137">
    <property type="protein sequence ID" value="KAH3669466.1"/>
    <property type="molecule type" value="Genomic_DNA"/>
</dbReference>
<gene>
    <name evidence="1" type="ORF">OGAPHI_001587</name>
</gene>
<dbReference type="RefSeq" id="XP_046063729.1">
    <property type="nucleotide sequence ID" value="XM_046202364.1"/>
</dbReference>
<organism evidence="1 2">
    <name type="scientific">Ogataea philodendri</name>
    <dbReference type="NCBI Taxonomy" id="1378263"/>
    <lineage>
        <taxon>Eukaryota</taxon>
        <taxon>Fungi</taxon>
        <taxon>Dikarya</taxon>
        <taxon>Ascomycota</taxon>
        <taxon>Saccharomycotina</taxon>
        <taxon>Pichiomycetes</taxon>
        <taxon>Pichiales</taxon>
        <taxon>Pichiaceae</taxon>
        <taxon>Ogataea</taxon>
    </lineage>
</organism>
<protein>
    <submittedName>
        <fullName evidence="1">Uncharacterized protein</fullName>
    </submittedName>
</protein>
<comment type="caution">
    <text evidence="1">The sequence shown here is derived from an EMBL/GenBank/DDBJ whole genome shotgun (WGS) entry which is preliminary data.</text>
</comment>
<accession>A0A9P8T833</accession>